<dbReference type="GO" id="GO:0004516">
    <property type="term" value="F:nicotinate phosphoribosyltransferase activity"/>
    <property type="evidence" value="ECO:0007669"/>
    <property type="project" value="UniProtKB-UniRule"/>
</dbReference>
<evidence type="ECO:0000256" key="2">
    <source>
        <dbReference type="ARBA" id="ARBA00010897"/>
    </source>
</evidence>
<dbReference type="Gene3D" id="3.20.20.70">
    <property type="entry name" value="Aldolase class I"/>
    <property type="match status" value="1"/>
</dbReference>
<dbReference type="InterPro" id="IPR041619">
    <property type="entry name" value="NAPRTase_C"/>
</dbReference>
<dbReference type="InterPro" id="IPR007229">
    <property type="entry name" value="Nic_PRibTrfase-Fam"/>
</dbReference>
<dbReference type="PATRIC" id="fig|1497955.3.peg.70"/>
<keyword evidence="7 9" id="KW-0808">Transferase</keyword>
<dbReference type="Gene3D" id="3.20.140.10">
    <property type="entry name" value="nicotinate phosphoribosyltransferase"/>
    <property type="match status" value="1"/>
</dbReference>
<dbReference type="NCBIfam" id="TIGR01513">
    <property type="entry name" value="NAPRTase_put"/>
    <property type="match status" value="1"/>
</dbReference>
<proteinExistence type="inferred from homology"/>
<dbReference type="PANTHER" id="PTHR11098">
    <property type="entry name" value="NICOTINATE PHOSPHORIBOSYLTRANSFERASE"/>
    <property type="match status" value="1"/>
</dbReference>
<evidence type="ECO:0000259" key="11">
    <source>
        <dbReference type="Pfam" id="PF17956"/>
    </source>
</evidence>
<comment type="caution">
    <text evidence="12">The sequence shown here is derived from an EMBL/GenBank/DDBJ whole genome shotgun (WGS) entry which is preliminary data.</text>
</comment>
<evidence type="ECO:0000256" key="5">
    <source>
        <dbReference type="ARBA" id="ARBA00022598"/>
    </source>
</evidence>
<dbReference type="PANTHER" id="PTHR11098:SF1">
    <property type="entry name" value="NICOTINATE PHOSPHORIBOSYLTRANSFERASE"/>
    <property type="match status" value="1"/>
</dbReference>
<dbReference type="GO" id="GO:0034355">
    <property type="term" value="P:NAD+ biosynthetic process via the salvage pathway"/>
    <property type="evidence" value="ECO:0007669"/>
    <property type="project" value="TreeGrafter"/>
</dbReference>
<evidence type="ECO:0000256" key="6">
    <source>
        <dbReference type="ARBA" id="ARBA00022642"/>
    </source>
</evidence>
<dbReference type="RefSeq" id="WP_066712278.1">
    <property type="nucleotide sequence ID" value="NZ_CP118869.1"/>
</dbReference>
<dbReference type="NCBIfam" id="NF006695">
    <property type="entry name" value="PRK09243.1-2"/>
    <property type="match status" value="1"/>
</dbReference>
<comment type="function">
    <text evidence="9">Catalyzes the first step in the biosynthesis of NAD from nicotinic acid, the ATP-dependent synthesis of beta-nicotinate D-ribonucleotide from nicotinate and 5-phospho-D-ribose 1-phosphate.</text>
</comment>
<evidence type="ECO:0000256" key="1">
    <source>
        <dbReference type="ARBA" id="ARBA00004952"/>
    </source>
</evidence>
<dbReference type="SUPFAM" id="SSF51690">
    <property type="entry name" value="Nicotinate/Quinolinate PRTase C-terminal domain-like"/>
    <property type="match status" value="1"/>
</dbReference>
<evidence type="ECO:0000256" key="3">
    <source>
        <dbReference type="ARBA" id="ARBA00013236"/>
    </source>
</evidence>
<keyword evidence="4" id="KW-0597">Phosphoprotein</keyword>
<dbReference type="InterPro" id="IPR040727">
    <property type="entry name" value="NAPRTase_N"/>
</dbReference>
<comment type="catalytic activity">
    <reaction evidence="8 9">
        <text>5-phospho-alpha-D-ribose 1-diphosphate + nicotinate + ATP + H2O = nicotinate beta-D-ribonucleotide + ADP + phosphate + diphosphate</text>
        <dbReference type="Rhea" id="RHEA:36163"/>
        <dbReference type="ChEBI" id="CHEBI:15377"/>
        <dbReference type="ChEBI" id="CHEBI:30616"/>
        <dbReference type="ChEBI" id="CHEBI:32544"/>
        <dbReference type="ChEBI" id="CHEBI:33019"/>
        <dbReference type="ChEBI" id="CHEBI:43474"/>
        <dbReference type="ChEBI" id="CHEBI:57502"/>
        <dbReference type="ChEBI" id="CHEBI:58017"/>
        <dbReference type="ChEBI" id="CHEBI:456216"/>
        <dbReference type="EC" id="6.3.4.21"/>
    </reaction>
</comment>
<feature type="domain" description="Nicotinate phosphoribosyltransferase N-terminal" evidence="10">
    <location>
        <begin position="9"/>
        <end position="133"/>
    </location>
</feature>
<dbReference type="InterPro" id="IPR013785">
    <property type="entry name" value="Aldolase_TIM"/>
</dbReference>
<dbReference type="Pfam" id="PF17956">
    <property type="entry name" value="NAPRTase_C"/>
    <property type="match status" value="1"/>
</dbReference>
<dbReference type="PIRSF" id="PIRSF000484">
    <property type="entry name" value="NAPRT"/>
    <property type="match status" value="1"/>
</dbReference>
<protein>
    <recommendedName>
        <fullName evidence="3 9">Nicotinate phosphoribosyltransferase</fullName>
        <ecNumber evidence="3 9">6.3.4.21</ecNumber>
    </recommendedName>
</protein>
<dbReference type="EMBL" id="LSCV01000002">
    <property type="protein sequence ID" value="KXB42399.1"/>
    <property type="molecule type" value="Genomic_DNA"/>
</dbReference>
<dbReference type="STRING" id="1497955.HMPREF1872_00070"/>
<feature type="domain" description="Nicotinate phosphoribosyltransferase C-terminal" evidence="11">
    <location>
        <begin position="364"/>
        <end position="476"/>
    </location>
</feature>
<keyword evidence="12" id="KW-0328">Glycosyltransferase</keyword>
<dbReference type="InterPro" id="IPR006405">
    <property type="entry name" value="Nic_PRibTrfase_pncB"/>
</dbReference>
<evidence type="ECO:0000313" key="12">
    <source>
        <dbReference type="EMBL" id="KXB42399.1"/>
    </source>
</evidence>
<dbReference type="SUPFAM" id="SSF54675">
    <property type="entry name" value="Nicotinate/Quinolinate PRTase N-terminal domain-like"/>
    <property type="match status" value="1"/>
</dbReference>
<evidence type="ECO:0000256" key="4">
    <source>
        <dbReference type="ARBA" id="ARBA00022553"/>
    </source>
</evidence>
<dbReference type="FunFam" id="3.20.20.70:FF:000076">
    <property type="entry name" value="Nicotinate phosphoribosyltransferase"/>
    <property type="match status" value="1"/>
</dbReference>
<reference evidence="13" key="1">
    <citation type="submission" date="2016-01" db="EMBL/GenBank/DDBJ databases">
        <authorList>
            <person name="Mitreva M."/>
            <person name="Pepin K.H."/>
            <person name="Mihindukulasuriya K.A."/>
            <person name="Fulton R."/>
            <person name="Fronick C."/>
            <person name="O'Laughlin M."/>
            <person name="Miner T."/>
            <person name="Herter B."/>
            <person name="Rosa B.A."/>
            <person name="Cordes M."/>
            <person name="Tomlinson C."/>
            <person name="Wollam A."/>
            <person name="Palsikar V.B."/>
            <person name="Mardis E.R."/>
            <person name="Wilson R.K."/>
        </authorList>
    </citation>
    <scope>NUCLEOTIDE SEQUENCE [LARGE SCALE GENOMIC DNA]</scope>
    <source>
        <strain evidence="13">KA00274</strain>
    </source>
</reference>
<evidence type="ECO:0000256" key="8">
    <source>
        <dbReference type="ARBA" id="ARBA00048668"/>
    </source>
</evidence>
<comment type="PTM">
    <text evidence="9">Transiently phosphorylated on a His residue during the reaction cycle. Phosphorylation strongly increases the affinity for substrates and increases the rate of nicotinate D-ribonucleotide production. Dephosphorylation regenerates the low-affinity form of the enzyme, leading to product release.</text>
</comment>
<dbReference type="UniPathway" id="UPA00253">
    <property type="reaction ID" value="UER00457"/>
</dbReference>
<dbReference type="NCBIfam" id="NF009131">
    <property type="entry name" value="PRK12484.1"/>
    <property type="match status" value="1"/>
</dbReference>
<evidence type="ECO:0000256" key="7">
    <source>
        <dbReference type="ARBA" id="ARBA00022679"/>
    </source>
</evidence>
<dbReference type="GO" id="GO:0047280">
    <property type="term" value="F:nicotinamide phosphoribosyltransferase activity"/>
    <property type="evidence" value="ECO:0007669"/>
    <property type="project" value="UniProtKB-ARBA"/>
</dbReference>
<keyword evidence="5 9" id="KW-0436">Ligase</keyword>
<gene>
    <name evidence="12" type="ORF">HMPREF1872_00070</name>
</gene>
<accession>A0A133YGU0</accession>
<evidence type="ECO:0000313" key="13">
    <source>
        <dbReference type="Proteomes" id="UP000070080"/>
    </source>
</evidence>
<dbReference type="OrthoDB" id="9770610at2"/>
<keyword evidence="6 9" id="KW-0662">Pyridine nucleotide biosynthesis</keyword>
<organism evidence="12 13">
    <name type="scientific">Amygdalobacter nucleatus</name>
    <dbReference type="NCBI Taxonomy" id="3029274"/>
    <lineage>
        <taxon>Bacteria</taxon>
        <taxon>Bacillati</taxon>
        <taxon>Bacillota</taxon>
        <taxon>Clostridia</taxon>
        <taxon>Eubacteriales</taxon>
        <taxon>Oscillospiraceae</taxon>
        <taxon>Amygdalobacter</taxon>
    </lineage>
</organism>
<dbReference type="Pfam" id="PF17767">
    <property type="entry name" value="NAPRTase_N"/>
    <property type="match status" value="1"/>
</dbReference>
<comment type="similarity">
    <text evidence="2 9">Belongs to the NAPRTase family.</text>
</comment>
<sequence length="488" mass="55570">MNYQMNRIMLMDLYELTMAQAWFDQGLGDLEACFDVFFRKVPENGGYAIMGGIEDLVQYLQEIKFSPDNLSYLKSTNLFHDDFLNYLRDMDFTCSVYAVREGSVIFPNEPIVKVVGPIIQAQIVETMILLLVNHQSLISTKASRLRLAAGKRQVLEFGARRAQGYTAALMGARAAYIGGMDGSSCLASGEFFQVPVGGTMAHSFVQSFPTEYEAFVAYAKSFPDNAVLLVDTYSVLNSGLPNAIRVHKEVLAPMGKKLKGIRIDSGDLTWLSQEARKRLDAAGLSDVKITVSNSLDEYIIRDLQMQGAMIDAYGVGERLITAHNEPVFGGVYKLSGIRRKGEPHFEPKMKISENHEKVTNPGSKTLLRFYDNETDKAMADLILLEDEDLQPYYHGQEIEIFDPIQTWKRKILHNYRVRRMLEPLMENGRVVAKSYSLQELRDFCQQEMASLWPSIKRFENPQTYYVDLSPRLWQVKHEFLEKHSKRNN</sequence>
<evidence type="ECO:0000256" key="9">
    <source>
        <dbReference type="RuleBase" id="RU365100"/>
    </source>
</evidence>
<keyword evidence="13" id="KW-1185">Reference proteome</keyword>
<dbReference type="CDD" id="cd01570">
    <property type="entry name" value="NAPRTase_A"/>
    <property type="match status" value="1"/>
</dbReference>
<dbReference type="InterPro" id="IPR036068">
    <property type="entry name" value="Nicotinate_pribotase-like_C"/>
</dbReference>
<dbReference type="GO" id="GO:0005829">
    <property type="term" value="C:cytosol"/>
    <property type="evidence" value="ECO:0007669"/>
    <property type="project" value="TreeGrafter"/>
</dbReference>
<dbReference type="EC" id="6.3.4.21" evidence="3 9"/>
<dbReference type="AlphaFoldDB" id="A0A133YGU0"/>
<evidence type="ECO:0000259" key="10">
    <source>
        <dbReference type="Pfam" id="PF17767"/>
    </source>
</evidence>
<name>A0A133YGU0_9FIRM</name>
<comment type="pathway">
    <text evidence="1 9">Cofactor biosynthesis; NAD(+) biosynthesis; nicotinate D-ribonucleotide from nicotinate: step 1/1.</text>
</comment>
<dbReference type="Proteomes" id="UP000070080">
    <property type="component" value="Unassembled WGS sequence"/>
</dbReference>